<feature type="transmembrane region" description="Helical" evidence="7">
    <location>
        <begin position="160"/>
        <end position="178"/>
    </location>
</feature>
<gene>
    <name evidence="9" type="ORF">FWJ32_09005</name>
</gene>
<sequence>MGRLKELDVLKGLAITAVIAIHTTSDGLIKFDVSSYSYMVYLFINRLSQFAVPAFIFASSLLLSYVYRERFRTITIRHLKDFYLKRLMRIIPPYMSWTFIYLLTKYVITGGATPLTIHNYLKYIITGNGYYHLYFVIIILQLYLFMPFIVFLISHVKIKFCHMLLISALIQILFYYVYQSYIVHYFQRSAVLVAWYILLVFTGSWIGINYEAYTRKEKYIATCLPVAIVSGVSYIYLYHLLNLSIYVPLSVFNLVWYIYVTSAALSLLYISKRLRIRSLESAGRLSFGIYLIHPLLLSIMNGIYNTGNIMMYHLYTLFEFLTIYAVSYIITAALENTAWSKYIVG</sequence>
<evidence type="ECO:0000256" key="4">
    <source>
        <dbReference type="ARBA" id="ARBA00022692"/>
    </source>
</evidence>
<feature type="transmembrane region" description="Helical" evidence="7">
    <location>
        <begin position="87"/>
        <end position="109"/>
    </location>
</feature>
<keyword evidence="10" id="KW-1185">Reference proteome</keyword>
<evidence type="ECO:0000256" key="7">
    <source>
        <dbReference type="SAM" id="Phobius"/>
    </source>
</evidence>
<keyword evidence="9" id="KW-0808">Transferase</keyword>
<feature type="transmembrane region" description="Helical" evidence="7">
    <location>
        <begin position="12"/>
        <end position="29"/>
    </location>
</feature>
<dbReference type="Proteomes" id="UP000322976">
    <property type="component" value="Unassembled WGS sequence"/>
</dbReference>
<feature type="transmembrane region" description="Helical" evidence="7">
    <location>
        <begin position="49"/>
        <end position="67"/>
    </location>
</feature>
<comment type="subcellular location">
    <subcellularLocation>
        <location evidence="1">Cell membrane</location>
        <topology evidence="1">Multi-pass membrane protein</topology>
    </subcellularLocation>
</comment>
<dbReference type="RefSeq" id="WP_149545625.1">
    <property type="nucleotide sequence ID" value="NZ_VTPS01000013.1"/>
</dbReference>
<feature type="transmembrane region" description="Helical" evidence="7">
    <location>
        <begin position="282"/>
        <end position="304"/>
    </location>
</feature>
<protein>
    <submittedName>
        <fullName evidence="9">Acyltransferase</fullName>
    </submittedName>
</protein>
<keyword evidence="5 7" id="KW-1133">Transmembrane helix</keyword>
<dbReference type="AlphaFoldDB" id="A0A5D8QAH6"/>
<keyword evidence="3" id="KW-1003">Cell membrane</keyword>
<reference evidence="9 10" key="1">
    <citation type="submission" date="2019-08" db="EMBL/GenBank/DDBJ databases">
        <title>Calorimonas adulescens gen. nov., sp. nov., an anaerobic thermophilic bacterium from Sakhalin hot spring.</title>
        <authorList>
            <person name="Khomyakova M.A."/>
            <person name="Merkel A.Y."/>
            <person name="Novikov A."/>
            <person name="Bonch-Osmolovskaya E.A."/>
            <person name="Slobodkin A.I."/>
        </authorList>
    </citation>
    <scope>NUCLEOTIDE SEQUENCE [LARGE SCALE GENOMIC DNA]</scope>
    <source>
        <strain evidence="9 10">A05MB</strain>
    </source>
</reference>
<keyword evidence="6 7" id="KW-0472">Membrane</keyword>
<evidence type="ECO:0000256" key="6">
    <source>
        <dbReference type="ARBA" id="ARBA00023136"/>
    </source>
</evidence>
<dbReference type="GO" id="GO:0016413">
    <property type="term" value="F:O-acetyltransferase activity"/>
    <property type="evidence" value="ECO:0007669"/>
    <property type="project" value="TreeGrafter"/>
</dbReference>
<keyword evidence="9" id="KW-0012">Acyltransferase</keyword>
<evidence type="ECO:0000256" key="1">
    <source>
        <dbReference type="ARBA" id="ARBA00004651"/>
    </source>
</evidence>
<dbReference type="GO" id="GO:0009246">
    <property type="term" value="P:enterobacterial common antigen biosynthetic process"/>
    <property type="evidence" value="ECO:0007669"/>
    <property type="project" value="TreeGrafter"/>
</dbReference>
<keyword evidence="4 7" id="KW-0812">Transmembrane</keyword>
<dbReference type="PANTHER" id="PTHR40074">
    <property type="entry name" value="O-ACETYLTRANSFERASE WECH"/>
    <property type="match status" value="1"/>
</dbReference>
<feature type="domain" description="Acyltransferase 3" evidence="8">
    <location>
        <begin position="5"/>
        <end position="331"/>
    </location>
</feature>
<feature type="transmembrane region" description="Helical" evidence="7">
    <location>
        <begin position="310"/>
        <end position="334"/>
    </location>
</feature>
<dbReference type="PANTHER" id="PTHR40074:SF2">
    <property type="entry name" value="O-ACETYLTRANSFERASE WECH"/>
    <property type="match status" value="1"/>
</dbReference>
<feature type="transmembrane region" description="Helical" evidence="7">
    <location>
        <begin position="129"/>
        <end position="153"/>
    </location>
</feature>
<dbReference type="GO" id="GO:0005886">
    <property type="term" value="C:plasma membrane"/>
    <property type="evidence" value="ECO:0007669"/>
    <property type="project" value="UniProtKB-SubCell"/>
</dbReference>
<accession>A0A5D8QAH6</accession>
<evidence type="ECO:0000313" key="10">
    <source>
        <dbReference type="Proteomes" id="UP000322976"/>
    </source>
</evidence>
<comment type="similarity">
    <text evidence="2">Belongs to the acyltransferase 3 family.</text>
</comment>
<organism evidence="9 10">
    <name type="scientific">Calorimonas adulescens</name>
    <dbReference type="NCBI Taxonomy" id="2606906"/>
    <lineage>
        <taxon>Bacteria</taxon>
        <taxon>Bacillati</taxon>
        <taxon>Bacillota</taxon>
        <taxon>Clostridia</taxon>
        <taxon>Thermoanaerobacterales</taxon>
        <taxon>Thermoanaerobacteraceae</taxon>
        <taxon>Calorimonas</taxon>
    </lineage>
</organism>
<dbReference type="EMBL" id="VTPS01000013">
    <property type="protein sequence ID" value="TZE81472.1"/>
    <property type="molecule type" value="Genomic_DNA"/>
</dbReference>
<feature type="transmembrane region" description="Helical" evidence="7">
    <location>
        <begin position="245"/>
        <end position="270"/>
    </location>
</feature>
<comment type="caution">
    <text evidence="9">The sequence shown here is derived from an EMBL/GenBank/DDBJ whole genome shotgun (WGS) entry which is preliminary data.</text>
</comment>
<evidence type="ECO:0000256" key="2">
    <source>
        <dbReference type="ARBA" id="ARBA00007400"/>
    </source>
</evidence>
<dbReference type="Pfam" id="PF01757">
    <property type="entry name" value="Acyl_transf_3"/>
    <property type="match status" value="1"/>
</dbReference>
<dbReference type="InterPro" id="IPR002656">
    <property type="entry name" value="Acyl_transf_3_dom"/>
</dbReference>
<feature type="transmembrane region" description="Helical" evidence="7">
    <location>
        <begin position="190"/>
        <end position="208"/>
    </location>
</feature>
<proteinExistence type="inferred from homology"/>
<name>A0A5D8QAH6_9THEO</name>
<evidence type="ECO:0000256" key="5">
    <source>
        <dbReference type="ARBA" id="ARBA00022989"/>
    </source>
</evidence>
<feature type="transmembrane region" description="Helical" evidence="7">
    <location>
        <begin position="220"/>
        <end position="239"/>
    </location>
</feature>
<evidence type="ECO:0000256" key="3">
    <source>
        <dbReference type="ARBA" id="ARBA00022475"/>
    </source>
</evidence>
<evidence type="ECO:0000313" key="9">
    <source>
        <dbReference type="EMBL" id="TZE81472.1"/>
    </source>
</evidence>
<evidence type="ECO:0000259" key="8">
    <source>
        <dbReference type="Pfam" id="PF01757"/>
    </source>
</evidence>